<evidence type="ECO:0000259" key="8">
    <source>
        <dbReference type="Pfam" id="PF02637"/>
    </source>
</evidence>
<organism evidence="9 10">
    <name type="scientific">Staphylococcus nepalensis</name>
    <dbReference type="NCBI Taxonomy" id="214473"/>
    <lineage>
        <taxon>Bacteria</taxon>
        <taxon>Bacillati</taxon>
        <taxon>Bacillota</taxon>
        <taxon>Bacilli</taxon>
        <taxon>Bacillales</taxon>
        <taxon>Staphylococcaceae</taxon>
        <taxon>Staphylococcus</taxon>
    </lineage>
</organism>
<evidence type="ECO:0000256" key="2">
    <source>
        <dbReference type="ARBA" id="ARBA00022598"/>
    </source>
</evidence>
<sequence length="54" mass="5959">VTEALDNNHQSVEDFKNGKGRAKGILVGQIMKASKGQANPQIVNKLLQQELDKR</sequence>
<dbReference type="Pfam" id="PF02637">
    <property type="entry name" value="GatB_Yqey"/>
    <property type="match status" value="1"/>
</dbReference>
<dbReference type="GO" id="GO:0005524">
    <property type="term" value="F:ATP binding"/>
    <property type="evidence" value="ECO:0007669"/>
    <property type="project" value="UniProtKB-KW"/>
</dbReference>
<dbReference type="InterPro" id="IPR018027">
    <property type="entry name" value="Asn/Gln_amidotransferase"/>
</dbReference>
<evidence type="ECO:0000256" key="3">
    <source>
        <dbReference type="ARBA" id="ARBA00022741"/>
    </source>
</evidence>
<dbReference type="FunFam" id="1.10.10.410:FF:000001">
    <property type="entry name" value="Aspartyl/glutamyl-tRNA(Asn/Gln) amidotransferase subunit B"/>
    <property type="match status" value="1"/>
</dbReference>
<dbReference type="EMBL" id="PZHR01000714">
    <property type="protein sequence ID" value="PTK44124.1"/>
    <property type="molecule type" value="Genomic_DNA"/>
</dbReference>
<reference evidence="9 10" key="1">
    <citation type="journal article" date="2016" name="Front. Microbiol.">
        <title>Comprehensive Phylogenetic Analysis of Bovine Non-aureus Staphylococci Species Based on Whole-Genome Sequencing.</title>
        <authorList>
            <person name="Naushad S."/>
            <person name="Barkema H.W."/>
            <person name="Luby C."/>
            <person name="Condas L.A."/>
            <person name="Nobrega D.B."/>
            <person name="Carson D.A."/>
            <person name="De Buck J."/>
        </authorList>
    </citation>
    <scope>NUCLEOTIDE SEQUENCE [LARGE SCALE GENOMIC DNA]</scope>
    <source>
        <strain evidence="9 10">SNUC 4337</strain>
    </source>
</reference>
<dbReference type="InterPro" id="IPR003789">
    <property type="entry name" value="Asn/Gln_tRNA_amidoTrase-B-like"/>
</dbReference>
<accession>A0A2T4S5F0</accession>
<dbReference type="GO" id="GO:0006412">
    <property type="term" value="P:translation"/>
    <property type="evidence" value="ECO:0007669"/>
    <property type="project" value="UniProtKB-KW"/>
</dbReference>
<comment type="catalytic activity">
    <reaction evidence="6">
        <text>L-aspartyl-tRNA(Asn) + L-glutamine + ATP + H2O = L-asparaginyl-tRNA(Asn) + L-glutamate + ADP + phosphate + 2 H(+)</text>
        <dbReference type="Rhea" id="RHEA:14513"/>
        <dbReference type="Rhea" id="RHEA-COMP:9674"/>
        <dbReference type="Rhea" id="RHEA-COMP:9677"/>
        <dbReference type="ChEBI" id="CHEBI:15377"/>
        <dbReference type="ChEBI" id="CHEBI:15378"/>
        <dbReference type="ChEBI" id="CHEBI:29985"/>
        <dbReference type="ChEBI" id="CHEBI:30616"/>
        <dbReference type="ChEBI" id="CHEBI:43474"/>
        <dbReference type="ChEBI" id="CHEBI:58359"/>
        <dbReference type="ChEBI" id="CHEBI:78515"/>
        <dbReference type="ChEBI" id="CHEBI:78516"/>
        <dbReference type="ChEBI" id="CHEBI:456216"/>
    </reaction>
</comment>
<evidence type="ECO:0000313" key="9">
    <source>
        <dbReference type="EMBL" id="PTK44124.1"/>
    </source>
</evidence>
<dbReference type="AlphaFoldDB" id="A0A2T4S5F0"/>
<protein>
    <submittedName>
        <fullName evidence="9">Asp-tRNA(Asn)/Glu-tRNA(Gln) amidotransferase GatCAB subunit B</fullName>
    </submittedName>
</protein>
<keyword evidence="9" id="KW-0808">Transferase</keyword>
<dbReference type="SUPFAM" id="SSF89095">
    <property type="entry name" value="GatB/YqeY motif"/>
    <property type="match status" value="1"/>
</dbReference>
<comment type="subunit">
    <text evidence="1">Heterotrimer of A, B and C subunits.</text>
</comment>
<evidence type="ECO:0000256" key="7">
    <source>
        <dbReference type="ARBA" id="ARBA00047913"/>
    </source>
</evidence>
<evidence type="ECO:0000256" key="4">
    <source>
        <dbReference type="ARBA" id="ARBA00022840"/>
    </source>
</evidence>
<keyword evidence="3" id="KW-0547">Nucleotide-binding</keyword>
<evidence type="ECO:0000256" key="5">
    <source>
        <dbReference type="ARBA" id="ARBA00022917"/>
    </source>
</evidence>
<dbReference type="GO" id="GO:0016884">
    <property type="term" value="F:carbon-nitrogen ligase activity, with glutamine as amido-N-donor"/>
    <property type="evidence" value="ECO:0007669"/>
    <property type="project" value="InterPro"/>
</dbReference>
<comment type="catalytic activity">
    <reaction evidence="7">
        <text>L-glutamyl-tRNA(Gln) + L-glutamine + ATP + H2O = L-glutaminyl-tRNA(Gln) + L-glutamate + ADP + phosphate + H(+)</text>
        <dbReference type="Rhea" id="RHEA:17521"/>
        <dbReference type="Rhea" id="RHEA-COMP:9681"/>
        <dbReference type="Rhea" id="RHEA-COMP:9684"/>
        <dbReference type="ChEBI" id="CHEBI:15377"/>
        <dbReference type="ChEBI" id="CHEBI:15378"/>
        <dbReference type="ChEBI" id="CHEBI:29985"/>
        <dbReference type="ChEBI" id="CHEBI:30616"/>
        <dbReference type="ChEBI" id="CHEBI:43474"/>
        <dbReference type="ChEBI" id="CHEBI:58359"/>
        <dbReference type="ChEBI" id="CHEBI:78520"/>
        <dbReference type="ChEBI" id="CHEBI:78521"/>
        <dbReference type="ChEBI" id="CHEBI:456216"/>
    </reaction>
</comment>
<comment type="caution">
    <text evidence="9">The sequence shown here is derived from an EMBL/GenBank/DDBJ whole genome shotgun (WGS) entry which is preliminary data.</text>
</comment>
<keyword evidence="4" id="KW-0067">ATP-binding</keyword>
<name>A0A2T4S5F0_9STAP</name>
<keyword evidence="2" id="KW-0436">Ligase</keyword>
<keyword evidence="5" id="KW-0648">Protein biosynthesis</keyword>
<feature type="non-terminal residue" evidence="9">
    <location>
        <position position="1"/>
    </location>
</feature>
<dbReference type="InterPro" id="IPR023168">
    <property type="entry name" value="GatB_Yqey_C_2"/>
</dbReference>
<evidence type="ECO:0000256" key="6">
    <source>
        <dbReference type="ARBA" id="ARBA00047380"/>
    </source>
</evidence>
<dbReference type="Gene3D" id="1.10.10.410">
    <property type="match status" value="1"/>
</dbReference>
<proteinExistence type="predicted"/>
<evidence type="ECO:0000313" key="10">
    <source>
        <dbReference type="Proteomes" id="UP000240400"/>
    </source>
</evidence>
<evidence type="ECO:0000256" key="1">
    <source>
        <dbReference type="ARBA" id="ARBA00011123"/>
    </source>
</evidence>
<gene>
    <name evidence="9" type="ORF">BUZ61_16830</name>
</gene>
<dbReference type="GO" id="GO:0016740">
    <property type="term" value="F:transferase activity"/>
    <property type="evidence" value="ECO:0007669"/>
    <property type="project" value="UniProtKB-KW"/>
</dbReference>
<dbReference type="Proteomes" id="UP000240400">
    <property type="component" value="Unassembled WGS sequence"/>
</dbReference>
<feature type="domain" description="Asn/Gln amidotransferase" evidence="8">
    <location>
        <begin position="1"/>
        <end position="51"/>
    </location>
</feature>